<keyword evidence="1" id="KW-1133">Transmembrane helix</keyword>
<dbReference type="SUPFAM" id="SSF53448">
    <property type="entry name" value="Nucleotide-diphospho-sugar transferases"/>
    <property type="match status" value="1"/>
</dbReference>
<feature type="transmembrane region" description="Helical" evidence="1">
    <location>
        <begin position="284"/>
        <end position="304"/>
    </location>
</feature>
<evidence type="ECO:0000313" key="4">
    <source>
        <dbReference type="Proteomes" id="UP000276103"/>
    </source>
</evidence>
<keyword evidence="1" id="KW-0472">Membrane</keyword>
<accession>A0A3S1CAI8</accession>
<dbReference type="AlphaFoldDB" id="A0A3S1CAI8"/>
<dbReference type="CDD" id="cd00761">
    <property type="entry name" value="Glyco_tranf_GTA_type"/>
    <property type="match status" value="1"/>
</dbReference>
<dbReference type="Gene3D" id="3.90.550.10">
    <property type="entry name" value="Spore Coat Polysaccharide Biosynthesis Protein SpsA, Chain A"/>
    <property type="match status" value="1"/>
</dbReference>
<organism evidence="3 4">
    <name type="scientific">Trichormus variabilis SAG 1403-4b</name>
    <dbReference type="NCBI Taxonomy" id="447716"/>
    <lineage>
        <taxon>Bacteria</taxon>
        <taxon>Bacillati</taxon>
        <taxon>Cyanobacteriota</taxon>
        <taxon>Cyanophyceae</taxon>
        <taxon>Nostocales</taxon>
        <taxon>Nostocaceae</taxon>
        <taxon>Trichormus</taxon>
    </lineage>
</organism>
<dbReference type="InterPro" id="IPR001173">
    <property type="entry name" value="Glyco_trans_2-like"/>
</dbReference>
<dbReference type="EMBL" id="RSCM01000001">
    <property type="protein sequence ID" value="RUS99772.1"/>
    <property type="molecule type" value="Genomic_DNA"/>
</dbReference>
<reference evidence="3 4" key="1">
    <citation type="journal article" date="2019" name="Genome Biol. Evol.">
        <title>Day and night: Metabolic profiles and evolutionary relationships of six axenic non-marine cyanobacteria.</title>
        <authorList>
            <person name="Will S.E."/>
            <person name="Henke P."/>
            <person name="Boedeker C."/>
            <person name="Huang S."/>
            <person name="Brinkmann H."/>
            <person name="Rohde M."/>
            <person name="Jarek M."/>
            <person name="Friedl T."/>
            <person name="Seufert S."/>
            <person name="Schumacher M."/>
            <person name="Overmann J."/>
            <person name="Neumann-Schaal M."/>
            <person name="Petersen J."/>
        </authorList>
    </citation>
    <scope>NUCLEOTIDE SEQUENCE [LARGE SCALE GENOMIC DNA]</scope>
    <source>
        <strain evidence="3 4">SAG 1403-4b</strain>
    </source>
</reference>
<protein>
    <recommendedName>
        <fullName evidence="2">Glycosyltransferase 2-like domain-containing protein</fullName>
    </recommendedName>
</protein>
<dbReference type="InterPro" id="IPR029044">
    <property type="entry name" value="Nucleotide-diphossugar_trans"/>
</dbReference>
<keyword evidence="4" id="KW-1185">Reference proteome</keyword>
<dbReference type="Proteomes" id="UP000276103">
    <property type="component" value="Unassembled WGS sequence"/>
</dbReference>
<keyword evidence="1" id="KW-0812">Transmembrane</keyword>
<dbReference type="OrthoDB" id="508564at2"/>
<proteinExistence type="predicted"/>
<dbReference type="Pfam" id="PF00535">
    <property type="entry name" value="Glycos_transf_2"/>
    <property type="match status" value="1"/>
</dbReference>
<evidence type="ECO:0000259" key="2">
    <source>
        <dbReference type="Pfam" id="PF00535"/>
    </source>
</evidence>
<dbReference type="PANTHER" id="PTHR22916:SF3">
    <property type="entry name" value="UDP-GLCNAC:BETAGAL BETA-1,3-N-ACETYLGLUCOSAMINYLTRANSFERASE-LIKE PROTEIN 1"/>
    <property type="match status" value="1"/>
</dbReference>
<evidence type="ECO:0000256" key="1">
    <source>
        <dbReference type="SAM" id="Phobius"/>
    </source>
</evidence>
<evidence type="ECO:0000313" key="3">
    <source>
        <dbReference type="EMBL" id="RUS99772.1"/>
    </source>
</evidence>
<name>A0A3S1CAI8_ANAVA</name>
<dbReference type="GO" id="GO:0016758">
    <property type="term" value="F:hexosyltransferase activity"/>
    <property type="evidence" value="ECO:0007669"/>
    <property type="project" value="UniProtKB-ARBA"/>
</dbReference>
<gene>
    <name evidence="3" type="ORF">DSM107003_03560</name>
</gene>
<dbReference type="PANTHER" id="PTHR22916">
    <property type="entry name" value="GLYCOSYLTRANSFERASE"/>
    <property type="match status" value="1"/>
</dbReference>
<dbReference type="RefSeq" id="WP_127051945.1">
    <property type="nucleotide sequence ID" value="NZ_RSCM01000001.1"/>
</dbReference>
<sequence length="323" mass="37239">MNKLLTIAIPTYNRATLLDKQLTWLAKAIKGFESECEIIVSDNCSDDNTQEIINKWQARFTNIVFLNNRNSKNIGLMPNIAFCIQSASGQYIWTVGDDDPIQERSLAYVVTTLKQHPSLTLMFLNCSGRDKRTNKIIVEHWFKSNNDEPATNSKNVFQRYLQESFGGVLFMTAVVYKTELVQRALKTWPTSVKNLASQAYWTGFCALYGSVFVTQDNYLECTMHASYLEENPRLALMMQYIHIPEVYLKLLTIGYSSRFCQSKILKNLVNLNDWRILLGAFKRWPLLALRVIFYYLAVIGKSVYRLILVSRKNNDVETQLMTS</sequence>
<feature type="domain" description="Glycosyltransferase 2-like" evidence="2">
    <location>
        <begin position="6"/>
        <end position="121"/>
    </location>
</feature>
<comment type="caution">
    <text evidence="3">The sequence shown here is derived from an EMBL/GenBank/DDBJ whole genome shotgun (WGS) entry which is preliminary data.</text>
</comment>